<dbReference type="InterPro" id="IPR000182">
    <property type="entry name" value="GNAT_dom"/>
</dbReference>
<dbReference type="InterPro" id="IPR016181">
    <property type="entry name" value="Acyl_CoA_acyltransferase"/>
</dbReference>
<dbReference type="InterPro" id="IPR051531">
    <property type="entry name" value="N-acetyltransferase"/>
</dbReference>
<comment type="caution">
    <text evidence="2">The sequence shown here is derived from an EMBL/GenBank/DDBJ whole genome shotgun (WGS) entry which is preliminary data.</text>
</comment>
<feature type="domain" description="N-acetyltransferase" evidence="1">
    <location>
        <begin position="18"/>
        <end position="178"/>
    </location>
</feature>
<name>A0ABN1M2K8_9SPHN</name>
<organism evidence="2 3">
    <name type="scientific">Sphingopyxis soli</name>
    <dbReference type="NCBI Taxonomy" id="592051"/>
    <lineage>
        <taxon>Bacteria</taxon>
        <taxon>Pseudomonadati</taxon>
        <taxon>Pseudomonadota</taxon>
        <taxon>Alphaproteobacteria</taxon>
        <taxon>Sphingomonadales</taxon>
        <taxon>Sphingomonadaceae</taxon>
        <taxon>Sphingopyxis</taxon>
    </lineage>
</organism>
<dbReference type="RefSeq" id="WP_215350646.1">
    <property type="nucleotide sequence ID" value="NZ_BAAAFE010000006.1"/>
</dbReference>
<evidence type="ECO:0000313" key="3">
    <source>
        <dbReference type="Proteomes" id="UP001500738"/>
    </source>
</evidence>
<dbReference type="SUPFAM" id="SSF55729">
    <property type="entry name" value="Acyl-CoA N-acyltransferases (Nat)"/>
    <property type="match status" value="1"/>
</dbReference>
<reference evidence="2 3" key="1">
    <citation type="journal article" date="2019" name="Int. J. Syst. Evol. Microbiol.">
        <title>The Global Catalogue of Microorganisms (GCM) 10K type strain sequencing project: providing services to taxonomists for standard genome sequencing and annotation.</title>
        <authorList>
            <consortium name="The Broad Institute Genomics Platform"/>
            <consortium name="The Broad Institute Genome Sequencing Center for Infectious Disease"/>
            <person name="Wu L."/>
            <person name="Ma J."/>
        </authorList>
    </citation>
    <scope>NUCLEOTIDE SEQUENCE [LARGE SCALE GENOMIC DNA]</scope>
    <source>
        <strain evidence="2 3">JCM 15910</strain>
    </source>
</reference>
<accession>A0ABN1M2K8</accession>
<dbReference type="Proteomes" id="UP001500738">
    <property type="component" value="Unassembled WGS sequence"/>
</dbReference>
<dbReference type="Gene3D" id="3.40.630.30">
    <property type="match status" value="1"/>
</dbReference>
<keyword evidence="3" id="KW-1185">Reference proteome</keyword>
<dbReference type="Pfam" id="PF13302">
    <property type="entry name" value="Acetyltransf_3"/>
    <property type="match status" value="1"/>
</dbReference>
<dbReference type="PROSITE" id="PS51186">
    <property type="entry name" value="GNAT"/>
    <property type="match status" value="1"/>
</dbReference>
<sequence>MFTDPKFTAAPMIETDRLRLRPTRFSDKDVHIAMWADARVTRFIGGEPRTPDASWGKFLSSAGLWPVMGFGYWVFADRASDALVGMGGLSYFCRGIPELEDCPEAGWAFDADHWGAGYATEAMTAALAWADANLDASEVRCIIDHGNAASERVSAKLGFRRIGDSDALGHVVAIYSRPRGG</sequence>
<evidence type="ECO:0000313" key="2">
    <source>
        <dbReference type="EMBL" id="GAA0863281.1"/>
    </source>
</evidence>
<proteinExistence type="predicted"/>
<gene>
    <name evidence="2" type="ORF">GCM10009115_13280</name>
</gene>
<protein>
    <submittedName>
        <fullName evidence="2">GNAT family N-acetyltransferase</fullName>
    </submittedName>
</protein>
<dbReference type="PANTHER" id="PTHR43792:SF16">
    <property type="entry name" value="N-ACETYLTRANSFERASE DOMAIN-CONTAINING PROTEIN"/>
    <property type="match status" value="1"/>
</dbReference>
<evidence type="ECO:0000259" key="1">
    <source>
        <dbReference type="PROSITE" id="PS51186"/>
    </source>
</evidence>
<dbReference type="EMBL" id="BAAAFE010000006">
    <property type="protein sequence ID" value="GAA0863281.1"/>
    <property type="molecule type" value="Genomic_DNA"/>
</dbReference>
<dbReference type="PANTHER" id="PTHR43792">
    <property type="entry name" value="GNAT FAMILY, PUTATIVE (AFU_ORTHOLOGUE AFUA_3G00765)-RELATED-RELATED"/>
    <property type="match status" value="1"/>
</dbReference>